<dbReference type="InterPro" id="IPR049449">
    <property type="entry name" value="TesB_ACOT8-like_N"/>
</dbReference>
<feature type="domain" description="Acyl-CoA thioesterase-like C-terminal" evidence="2">
    <location>
        <begin position="157"/>
        <end position="319"/>
    </location>
</feature>
<dbReference type="Proteomes" id="UP001302126">
    <property type="component" value="Unassembled WGS sequence"/>
</dbReference>
<dbReference type="Pfam" id="PF13622">
    <property type="entry name" value="4HBT_3"/>
    <property type="match status" value="1"/>
</dbReference>
<evidence type="ECO:0000313" key="3">
    <source>
        <dbReference type="EMBL" id="KAK4183164.1"/>
    </source>
</evidence>
<evidence type="ECO:0000313" key="4">
    <source>
        <dbReference type="Proteomes" id="UP001302126"/>
    </source>
</evidence>
<dbReference type="InterPro" id="IPR029069">
    <property type="entry name" value="HotDog_dom_sf"/>
</dbReference>
<dbReference type="InterPro" id="IPR052389">
    <property type="entry name" value="Sec_Metab_Biosynth-Assoc"/>
</dbReference>
<keyword evidence="4" id="KW-1185">Reference proteome</keyword>
<evidence type="ECO:0000259" key="2">
    <source>
        <dbReference type="Pfam" id="PF20789"/>
    </source>
</evidence>
<dbReference type="InterPro" id="IPR042171">
    <property type="entry name" value="Acyl-CoA_hotdog"/>
</dbReference>
<dbReference type="PANTHER" id="PTHR38110">
    <property type="entry name" value="CHROMOSOME 23, WHOLE GENOME SHOTGUN SEQUENCE"/>
    <property type="match status" value="1"/>
</dbReference>
<feature type="domain" description="Acyl-CoA thioesterase-like N-terminal HotDog" evidence="1">
    <location>
        <begin position="29"/>
        <end position="118"/>
    </location>
</feature>
<dbReference type="PANTHER" id="PTHR38110:SF1">
    <property type="entry name" value="THIOESTERASE DOMAIN-CONTAINING PROTEIN"/>
    <property type="match status" value="1"/>
</dbReference>
<evidence type="ECO:0000259" key="1">
    <source>
        <dbReference type="Pfam" id="PF13622"/>
    </source>
</evidence>
<dbReference type="EMBL" id="MU864571">
    <property type="protein sequence ID" value="KAK4183164.1"/>
    <property type="molecule type" value="Genomic_DNA"/>
</dbReference>
<dbReference type="SUPFAM" id="SSF54637">
    <property type="entry name" value="Thioesterase/thiol ester dehydrase-isomerase"/>
    <property type="match status" value="2"/>
</dbReference>
<proteinExistence type="predicted"/>
<accession>A0AAN6WJX2</accession>
<gene>
    <name evidence="3" type="ORF">QBC35DRAFT_125081</name>
</gene>
<name>A0AAN6WJX2_9PEZI</name>
<dbReference type="AlphaFoldDB" id="A0AAN6WJX2"/>
<reference evidence="3" key="1">
    <citation type="journal article" date="2023" name="Mol. Phylogenet. Evol.">
        <title>Genome-scale phylogeny and comparative genomics of the fungal order Sordariales.</title>
        <authorList>
            <person name="Hensen N."/>
            <person name="Bonometti L."/>
            <person name="Westerberg I."/>
            <person name="Brannstrom I.O."/>
            <person name="Guillou S."/>
            <person name="Cros-Aarteil S."/>
            <person name="Calhoun S."/>
            <person name="Haridas S."/>
            <person name="Kuo A."/>
            <person name="Mondo S."/>
            <person name="Pangilinan J."/>
            <person name="Riley R."/>
            <person name="LaButti K."/>
            <person name="Andreopoulos B."/>
            <person name="Lipzen A."/>
            <person name="Chen C."/>
            <person name="Yan M."/>
            <person name="Daum C."/>
            <person name="Ng V."/>
            <person name="Clum A."/>
            <person name="Steindorff A."/>
            <person name="Ohm R.A."/>
            <person name="Martin F."/>
            <person name="Silar P."/>
            <person name="Natvig D.O."/>
            <person name="Lalanne C."/>
            <person name="Gautier V."/>
            <person name="Ament-Velasquez S.L."/>
            <person name="Kruys A."/>
            <person name="Hutchinson M.I."/>
            <person name="Powell A.J."/>
            <person name="Barry K."/>
            <person name="Miller A.N."/>
            <person name="Grigoriev I.V."/>
            <person name="Debuchy R."/>
            <person name="Gladieux P."/>
            <person name="Hiltunen Thoren M."/>
            <person name="Johannesson H."/>
        </authorList>
    </citation>
    <scope>NUCLEOTIDE SEQUENCE</scope>
    <source>
        <strain evidence="3">PSN309</strain>
    </source>
</reference>
<sequence>MTKSILKQQINLQKSPDDPSGCTYTTSWHEDWTMGSVLHGGCVAAAIHQAAETHLVTDPKLKARNQPDVMKLHLEFLYQCVRSPGVIKISTLRAGATACTLQLHLFQHDELKVVGLATSTKFDIPLGPSAPTAWTLLPPPKPIPDFNNWPDDHWLPARIVGPILPFTSRFVYLNPRGGFTVPGICDGWYGFMNGERMDATYLALMTDVIPSMSDTLTRNNGLYDAHAAFRKMEDWAETKDPRTVAVITNSVKEAMKAETHNATVTLDIEYKRRLPPQGLEWVFTRTAVRMMEAGRMDVEMTMCDETMGLVAVAQQMILVLPAQRKFAPRPASGGSKNDQKTKSVL</sequence>
<dbReference type="Pfam" id="PF20789">
    <property type="entry name" value="4HBT_3C"/>
    <property type="match status" value="1"/>
</dbReference>
<reference evidence="3" key="2">
    <citation type="submission" date="2023-05" db="EMBL/GenBank/DDBJ databases">
        <authorList>
            <consortium name="Lawrence Berkeley National Laboratory"/>
            <person name="Steindorff A."/>
            <person name="Hensen N."/>
            <person name="Bonometti L."/>
            <person name="Westerberg I."/>
            <person name="Brannstrom I.O."/>
            <person name="Guillou S."/>
            <person name="Cros-Aarteil S."/>
            <person name="Calhoun S."/>
            <person name="Haridas S."/>
            <person name="Kuo A."/>
            <person name="Mondo S."/>
            <person name="Pangilinan J."/>
            <person name="Riley R."/>
            <person name="Labutti K."/>
            <person name="Andreopoulos B."/>
            <person name="Lipzen A."/>
            <person name="Chen C."/>
            <person name="Yanf M."/>
            <person name="Daum C."/>
            <person name="Ng V."/>
            <person name="Clum A."/>
            <person name="Ohm R."/>
            <person name="Martin F."/>
            <person name="Silar P."/>
            <person name="Natvig D."/>
            <person name="Lalanne C."/>
            <person name="Gautier V."/>
            <person name="Ament-Velasquez S.L."/>
            <person name="Kruys A."/>
            <person name="Hutchinson M.I."/>
            <person name="Powell A.J."/>
            <person name="Barry K."/>
            <person name="Miller A.N."/>
            <person name="Grigoriev I.V."/>
            <person name="Debuchy R."/>
            <person name="Gladieux P."/>
            <person name="Thoren M.H."/>
            <person name="Johannesson H."/>
        </authorList>
    </citation>
    <scope>NUCLEOTIDE SEQUENCE</scope>
    <source>
        <strain evidence="3">PSN309</strain>
    </source>
</reference>
<dbReference type="InterPro" id="IPR049450">
    <property type="entry name" value="ACOT8-like_C"/>
</dbReference>
<dbReference type="Gene3D" id="2.40.160.210">
    <property type="entry name" value="Acyl-CoA thioesterase, double hotdog domain"/>
    <property type="match status" value="1"/>
</dbReference>
<protein>
    <submittedName>
        <fullName evidence="3">Thioesterase-like superfamily-domain-containing protein</fullName>
    </submittedName>
</protein>
<comment type="caution">
    <text evidence="3">The sequence shown here is derived from an EMBL/GenBank/DDBJ whole genome shotgun (WGS) entry which is preliminary data.</text>
</comment>
<organism evidence="3 4">
    <name type="scientific">Podospora australis</name>
    <dbReference type="NCBI Taxonomy" id="1536484"/>
    <lineage>
        <taxon>Eukaryota</taxon>
        <taxon>Fungi</taxon>
        <taxon>Dikarya</taxon>
        <taxon>Ascomycota</taxon>
        <taxon>Pezizomycotina</taxon>
        <taxon>Sordariomycetes</taxon>
        <taxon>Sordariomycetidae</taxon>
        <taxon>Sordariales</taxon>
        <taxon>Podosporaceae</taxon>
        <taxon>Podospora</taxon>
    </lineage>
</organism>